<dbReference type="Pfam" id="PF00954">
    <property type="entry name" value="S_locus_glycop"/>
    <property type="match status" value="1"/>
</dbReference>
<dbReference type="InterPro" id="IPR003609">
    <property type="entry name" value="Pan_app"/>
</dbReference>
<organism evidence="7 8">
    <name type="scientific">Lactuca sativa</name>
    <name type="common">Garden lettuce</name>
    <dbReference type="NCBI Taxonomy" id="4236"/>
    <lineage>
        <taxon>Eukaryota</taxon>
        <taxon>Viridiplantae</taxon>
        <taxon>Streptophyta</taxon>
        <taxon>Embryophyta</taxon>
        <taxon>Tracheophyta</taxon>
        <taxon>Spermatophyta</taxon>
        <taxon>Magnoliopsida</taxon>
        <taxon>eudicotyledons</taxon>
        <taxon>Gunneridae</taxon>
        <taxon>Pentapetalae</taxon>
        <taxon>asterids</taxon>
        <taxon>campanulids</taxon>
        <taxon>Asterales</taxon>
        <taxon>Asteraceae</taxon>
        <taxon>Cichorioideae</taxon>
        <taxon>Cichorieae</taxon>
        <taxon>Lactucinae</taxon>
        <taxon>Lactuca</taxon>
    </lineage>
</organism>
<evidence type="ECO:0000313" key="7">
    <source>
        <dbReference type="EMBL" id="KAJ0191886.1"/>
    </source>
</evidence>
<evidence type="ECO:0000256" key="2">
    <source>
        <dbReference type="ARBA" id="ARBA00023157"/>
    </source>
</evidence>
<keyword evidence="5" id="KW-0472">Membrane</keyword>
<feature type="compositionally biased region" description="Basic and acidic residues" evidence="4">
    <location>
        <begin position="369"/>
        <end position="378"/>
    </location>
</feature>
<accession>A0A9R1WXX9</accession>
<dbReference type="PANTHER" id="PTHR32444:SF235">
    <property type="entry name" value="OS01G0783900 PROTEIN"/>
    <property type="match status" value="1"/>
</dbReference>
<evidence type="ECO:0000259" key="6">
    <source>
        <dbReference type="PROSITE" id="PS50948"/>
    </source>
</evidence>
<evidence type="ECO:0000256" key="3">
    <source>
        <dbReference type="ARBA" id="ARBA00023180"/>
    </source>
</evidence>
<dbReference type="Proteomes" id="UP000235145">
    <property type="component" value="Unassembled WGS sequence"/>
</dbReference>
<protein>
    <recommendedName>
        <fullName evidence="6">Apple domain-containing protein</fullName>
    </recommendedName>
</protein>
<feature type="transmembrane region" description="Helical" evidence="5">
    <location>
        <begin position="322"/>
        <end position="346"/>
    </location>
</feature>
<dbReference type="GO" id="GO:0048544">
    <property type="term" value="P:recognition of pollen"/>
    <property type="evidence" value="ECO:0007669"/>
    <property type="project" value="InterPro"/>
</dbReference>
<dbReference type="EMBL" id="NBSK02000008">
    <property type="protein sequence ID" value="KAJ0191886.1"/>
    <property type="molecule type" value="Genomic_DNA"/>
</dbReference>
<dbReference type="InterPro" id="IPR001480">
    <property type="entry name" value="Bulb-type_lectin_dom"/>
</dbReference>
<dbReference type="Pfam" id="PF01453">
    <property type="entry name" value="B_lectin"/>
    <property type="match status" value="1"/>
</dbReference>
<dbReference type="InterPro" id="IPR000858">
    <property type="entry name" value="S_locus_glycoprot_dom"/>
</dbReference>
<proteinExistence type="predicted"/>
<feature type="domain" description="Apple" evidence="6">
    <location>
        <begin position="220"/>
        <end position="308"/>
    </location>
</feature>
<evidence type="ECO:0000313" key="8">
    <source>
        <dbReference type="Proteomes" id="UP000235145"/>
    </source>
</evidence>
<keyword evidence="5" id="KW-1133">Transmembrane helix</keyword>
<keyword evidence="5" id="KW-0812">Transmembrane</keyword>
<sequence>MTNCLHYGVSGADIRALKLVNSGNVALMDVSSGNTLWQSFKTPTDTYLPGMKLTNILTLTSWKSLNDPGTGIYQFRQGERGEQSYLIMKDTKYYWKSGNPKNSFDDNTMFPDALSLLSNTTTRDEHVNTTYNLTYMVTHNYSRLVMNYTGHVQYFTWGKASKWVLEWEAPRDYCTEYHVCGSYGMCNQTNHHQRCSCLTGFQPASRRDPKAGCKRKSEICETTTDTFLNLTLISVDDTDVTFQKSINESVCIEKCLENCECVAYAYRTLQEEQLVDESRRDAQGCWFWHSQIYNLKAPDRHNISIRVSAGHQVKGRSEFQKLVVPLAVGVSVLGVIFLCVVVYISYRRLVNRIAELESNNMSSSVNELPRPDDSREANEYQDGDES</sequence>
<evidence type="ECO:0000256" key="4">
    <source>
        <dbReference type="SAM" id="MobiDB-lite"/>
    </source>
</evidence>
<keyword evidence="1" id="KW-0732">Signal</keyword>
<dbReference type="Pfam" id="PF08276">
    <property type="entry name" value="PAN_2"/>
    <property type="match status" value="1"/>
</dbReference>
<reference evidence="7 8" key="1">
    <citation type="journal article" date="2017" name="Nat. Commun.">
        <title>Genome assembly with in vitro proximity ligation data and whole-genome triplication in lettuce.</title>
        <authorList>
            <person name="Reyes-Chin-Wo S."/>
            <person name="Wang Z."/>
            <person name="Yang X."/>
            <person name="Kozik A."/>
            <person name="Arikit S."/>
            <person name="Song C."/>
            <person name="Xia L."/>
            <person name="Froenicke L."/>
            <person name="Lavelle D.O."/>
            <person name="Truco M.J."/>
            <person name="Xia R."/>
            <person name="Zhu S."/>
            <person name="Xu C."/>
            <person name="Xu H."/>
            <person name="Xu X."/>
            <person name="Cox K."/>
            <person name="Korf I."/>
            <person name="Meyers B.C."/>
            <person name="Michelmore R.W."/>
        </authorList>
    </citation>
    <scope>NUCLEOTIDE SEQUENCE [LARGE SCALE GENOMIC DNA]</scope>
    <source>
        <strain evidence="8">cv. Salinas</strain>
        <tissue evidence="7">Seedlings</tissue>
    </source>
</reference>
<evidence type="ECO:0000256" key="5">
    <source>
        <dbReference type="SAM" id="Phobius"/>
    </source>
</evidence>
<dbReference type="PANTHER" id="PTHR32444">
    <property type="entry name" value="BULB-TYPE LECTIN DOMAIN-CONTAINING PROTEIN"/>
    <property type="match status" value="1"/>
</dbReference>
<keyword evidence="3" id="KW-0325">Glycoprotein</keyword>
<keyword evidence="2" id="KW-1015">Disulfide bond</keyword>
<keyword evidence="8" id="KW-1185">Reference proteome</keyword>
<evidence type="ECO:0000256" key="1">
    <source>
        <dbReference type="ARBA" id="ARBA00022729"/>
    </source>
</evidence>
<dbReference type="PROSITE" id="PS50948">
    <property type="entry name" value="PAN"/>
    <property type="match status" value="1"/>
</dbReference>
<dbReference type="SUPFAM" id="SSF51110">
    <property type="entry name" value="alpha-D-mannose-specific plant lectins"/>
    <property type="match status" value="1"/>
</dbReference>
<name>A0A9R1WXX9_LACSA</name>
<comment type="caution">
    <text evidence="7">The sequence shown here is derived from an EMBL/GenBank/DDBJ whole genome shotgun (WGS) entry which is preliminary data.</text>
</comment>
<dbReference type="AlphaFoldDB" id="A0A9R1WXX9"/>
<feature type="region of interest" description="Disordered" evidence="4">
    <location>
        <begin position="361"/>
        <end position="386"/>
    </location>
</feature>
<dbReference type="InterPro" id="IPR036426">
    <property type="entry name" value="Bulb-type_lectin_dom_sf"/>
</dbReference>
<gene>
    <name evidence="7" type="ORF">LSAT_V11C800441530</name>
</gene>